<dbReference type="GO" id="GO:0006782">
    <property type="term" value="P:protoporphyrinogen IX biosynthetic process"/>
    <property type="evidence" value="ECO:0007669"/>
    <property type="project" value="UniProtKB-UniPathway"/>
</dbReference>
<evidence type="ECO:0000256" key="7">
    <source>
        <dbReference type="ARBA" id="ARBA00023244"/>
    </source>
</evidence>
<evidence type="ECO:0000256" key="4">
    <source>
        <dbReference type="ARBA" id="ARBA00012869"/>
    </source>
</evidence>
<comment type="pathway">
    <text evidence="1">Porphyrin-containing compound metabolism; protoporphyrin-IX biosynthesis; protoporphyrinogen-IX from coproporphyrinogen-III (O2 route): step 1/1.</text>
</comment>
<dbReference type="SUPFAM" id="SSF102886">
    <property type="entry name" value="Coproporphyrinogen III oxidase"/>
    <property type="match status" value="1"/>
</dbReference>
<evidence type="ECO:0000313" key="10">
    <source>
        <dbReference type="EMBL" id="KAA8911347.1"/>
    </source>
</evidence>
<organism evidence="9 11">
    <name type="scientific">Sphaerosporella brunnea</name>
    <dbReference type="NCBI Taxonomy" id="1250544"/>
    <lineage>
        <taxon>Eukaryota</taxon>
        <taxon>Fungi</taxon>
        <taxon>Dikarya</taxon>
        <taxon>Ascomycota</taxon>
        <taxon>Pezizomycotina</taxon>
        <taxon>Pezizomycetes</taxon>
        <taxon>Pezizales</taxon>
        <taxon>Pyronemataceae</taxon>
        <taxon>Sphaerosporella</taxon>
    </lineage>
</organism>
<name>A0A5J5F4F0_9PEZI</name>
<keyword evidence="5" id="KW-0560">Oxidoreductase</keyword>
<keyword evidence="7" id="KW-0627">Porphyrin biosynthesis</keyword>
<evidence type="ECO:0000313" key="11">
    <source>
        <dbReference type="Proteomes" id="UP000326924"/>
    </source>
</evidence>
<comment type="similarity">
    <text evidence="2">Belongs to the aerobic coproporphyrinogen-III oxidase family.</text>
</comment>
<dbReference type="AlphaFoldDB" id="A0A5J5F4F0"/>
<dbReference type="InterPro" id="IPR018375">
    <property type="entry name" value="Coprogen_oxidase_CS"/>
</dbReference>
<protein>
    <recommendedName>
        <fullName evidence="4">coproporphyrinogen oxidase</fullName>
        <ecNumber evidence="4">1.3.3.3</ecNumber>
    </recommendedName>
</protein>
<evidence type="ECO:0000256" key="3">
    <source>
        <dbReference type="ARBA" id="ARBA00011738"/>
    </source>
</evidence>
<dbReference type="EC" id="1.3.3.3" evidence="4"/>
<comment type="caution">
    <text evidence="9">The sequence shown here is derived from an EMBL/GenBank/DDBJ whole genome shotgun (WGS) entry which is preliminary data.</text>
</comment>
<evidence type="ECO:0000256" key="5">
    <source>
        <dbReference type="ARBA" id="ARBA00023002"/>
    </source>
</evidence>
<dbReference type="InterPro" id="IPR001260">
    <property type="entry name" value="Coprogen_oxidase_aer"/>
</dbReference>
<keyword evidence="6" id="KW-0350">Heme biosynthesis</keyword>
<dbReference type="EMBL" id="VXIS01000037">
    <property type="protein sequence ID" value="KAA8911334.1"/>
    <property type="molecule type" value="Genomic_DNA"/>
</dbReference>
<evidence type="ECO:0000256" key="8">
    <source>
        <dbReference type="SAM" id="MobiDB-lite"/>
    </source>
</evidence>
<dbReference type="PANTHER" id="PTHR10755">
    <property type="entry name" value="COPROPORPHYRINOGEN III OXIDASE, MITOCHONDRIAL"/>
    <property type="match status" value="1"/>
</dbReference>
<evidence type="ECO:0000256" key="6">
    <source>
        <dbReference type="ARBA" id="ARBA00023133"/>
    </source>
</evidence>
<dbReference type="Pfam" id="PF01218">
    <property type="entry name" value="Coprogen_oxidas"/>
    <property type="match status" value="1"/>
</dbReference>
<reference evidence="9 11" key="1">
    <citation type="submission" date="2019-09" db="EMBL/GenBank/DDBJ databases">
        <title>Draft genome of the ectomycorrhizal ascomycete Sphaerosporella brunnea.</title>
        <authorList>
            <consortium name="DOE Joint Genome Institute"/>
            <person name="Benucci G.M."/>
            <person name="Marozzi G."/>
            <person name="Antonielli L."/>
            <person name="Sanchez S."/>
            <person name="Marco P."/>
            <person name="Wang X."/>
            <person name="Falini L.B."/>
            <person name="Barry K."/>
            <person name="Haridas S."/>
            <person name="Lipzen A."/>
            <person name="Labutti K."/>
            <person name="Grigoriev I.V."/>
            <person name="Murat C."/>
            <person name="Martin F."/>
            <person name="Albertini E."/>
            <person name="Donnini D."/>
            <person name="Bonito G."/>
        </authorList>
    </citation>
    <scope>NUCLEOTIDE SEQUENCE [LARGE SCALE GENOMIC DNA]</scope>
    <source>
        <strain evidence="9 11">Sb_GMNB300</strain>
    </source>
</reference>
<evidence type="ECO:0000256" key="2">
    <source>
        <dbReference type="ARBA" id="ARBA00010644"/>
    </source>
</evidence>
<comment type="subunit">
    <text evidence="3">Homodimer.</text>
</comment>
<feature type="compositionally biased region" description="Polar residues" evidence="8">
    <location>
        <begin position="1"/>
        <end position="10"/>
    </location>
</feature>
<dbReference type="GO" id="GO:0005737">
    <property type="term" value="C:cytoplasm"/>
    <property type="evidence" value="ECO:0007669"/>
    <property type="project" value="TreeGrafter"/>
</dbReference>
<dbReference type="Proteomes" id="UP000326924">
    <property type="component" value="Unassembled WGS sequence"/>
</dbReference>
<sequence length="407" mass="45666">MSSRIFSSRGSGARLARTFSKPASQQQEHTVSRAFFTSAPSSVQSASQTITRLALAISAGLAAGSLVTLIPGPSPQLCEPASTSEADKAQKRENGVTENSPMRLRMESMIRAKQQEIVEALEKVDGKRFVVDAWERPAGGGGTSCVLQNGNVFEKAGVNISVVYGKLPHKAILSMRAHHKSLNASVDSIDFFAAGLSMVLHPKNPMAPTVHLNYRYFETMNEDGTPSAWWFGGGTDLTPSYLFDEDAIHFHKTLKDACDRHDPTYYHRFKKWCDDYFYIKHRNESRGIGGIFFDDLDDKEPEQLLAFSTDCLNSFLPAYLPILSKRKDMPFTLEEKEWQQLRRGRYVEFNLIHDRGTAFGLNAPNPRVDSILMSLPLTASWQYMHSPKAGSREERLLEVLKNPRDWV</sequence>
<dbReference type="InterPro" id="IPR036406">
    <property type="entry name" value="Coprogen_oxidase_aer_sf"/>
</dbReference>
<dbReference type="PROSITE" id="PS01021">
    <property type="entry name" value="COPROGEN_OXIDASE"/>
    <property type="match status" value="1"/>
</dbReference>
<feature type="compositionally biased region" description="Basic and acidic residues" evidence="8">
    <location>
        <begin position="85"/>
        <end position="95"/>
    </location>
</feature>
<dbReference type="FunCoup" id="A0A5J5F4F0">
    <property type="interactions" value="587"/>
</dbReference>
<dbReference type="Gene3D" id="3.40.1500.10">
    <property type="entry name" value="Coproporphyrinogen III oxidase, aerobic"/>
    <property type="match status" value="1"/>
</dbReference>
<feature type="region of interest" description="Disordered" evidence="8">
    <location>
        <begin position="77"/>
        <end position="98"/>
    </location>
</feature>
<evidence type="ECO:0000256" key="1">
    <source>
        <dbReference type="ARBA" id="ARBA00005168"/>
    </source>
</evidence>
<proteinExistence type="inferred from homology"/>
<dbReference type="GO" id="GO:0004109">
    <property type="term" value="F:coproporphyrinogen oxidase activity"/>
    <property type="evidence" value="ECO:0007669"/>
    <property type="project" value="UniProtKB-EC"/>
</dbReference>
<accession>A0A5J5F4F0</accession>
<feature type="region of interest" description="Disordered" evidence="8">
    <location>
        <begin position="1"/>
        <end position="28"/>
    </location>
</feature>
<dbReference type="NCBIfam" id="NF003727">
    <property type="entry name" value="PRK05330.1"/>
    <property type="match status" value="1"/>
</dbReference>
<keyword evidence="11" id="KW-1185">Reference proteome</keyword>
<dbReference type="EMBL" id="VXIS01000037">
    <property type="protein sequence ID" value="KAA8911347.1"/>
    <property type="molecule type" value="Genomic_DNA"/>
</dbReference>
<dbReference type="PANTHER" id="PTHR10755:SF0">
    <property type="entry name" value="OXYGEN-DEPENDENT COPROPORPHYRINOGEN-III OXIDASE, MITOCHONDRIAL"/>
    <property type="match status" value="1"/>
</dbReference>
<dbReference type="PRINTS" id="PR00073">
    <property type="entry name" value="COPRGNOXDASE"/>
</dbReference>
<dbReference type="UniPathway" id="UPA00251">
    <property type="reaction ID" value="UER00322"/>
</dbReference>
<gene>
    <name evidence="9" type="ORF">FN846DRAFT_936394</name>
    <name evidence="10" type="ORF">FN846DRAFT_936451</name>
</gene>
<dbReference type="OrthoDB" id="15318at2759"/>
<dbReference type="FunFam" id="3.40.1500.10:FF:000002">
    <property type="entry name" value="oxygen-dependent coproporphyrinogen-III oxidase, mitochondrial"/>
    <property type="match status" value="1"/>
</dbReference>
<evidence type="ECO:0000313" key="9">
    <source>
        <dbReference type="EMBL" id="KAA8911334.1"/>
    </source>
</evidence>